<name>A0A0E0A4B4_9ORYZ</name>
<dbReference type="Gramene" id="OGLUM06G01350.1">
    <property type="protein sequence ID" value="OGLUM06G01350.1"/>
    <property type="gene ID" value="OGLUM06G01350"/>
</dbReference>
<feature type="region of interest" description="Disordered" evidence="1">
    <location>
        <begin position="143"/>
        <end position="242"/>
    </location>
</feature>
<reference evidence="2" key="2">
    <citation type="submission" date="2018-05" db="EMBL/GenBank/DDBJ databases">
        <title>OgluRS3 (Oryza glumaepatula Reference Sequence Version 3).</title>
        <authorList>
            <person name="Zhang J."/>
            <person name="Kudrna D."/>
            <person name="Lee S."/>
            <person name="Talag J."/>
            <person name="Welchert J."/>
            <person name="Wing R.A."/>
        </authorList>
    </citation>
    <scope>NUCLEOTIDE SEQUENCE [LARGE SCALE GENOMIC DNA]</scope>
</reference>
<accession>A0A0E0A4B4</accession>
<evidence type="ECO:0000313" key="2">
    <source>
        <dbReference type="EnsemblPlants" id="OGLUM06G01350.1"/>
    </source>
</evidence>
<reference evidence="2" key="1">
    <citation type="submission" date="2015-04" db="UniProtKB">
        <authorList>
            <consortium name="EnsemblPlants"/>
        </authorList>
    </citation>
    <scope>IDENTIFICATION</scope>
</reference>
<keyword evidence="3" id="KW-1185">Reference proteome</keyword>
<proteinExistence type="predicted"/>
<dbReference type="Proteomes" id="UP000026961">
    <property type="component" value="Chromosome 6"/>
</dbReference>
<organism evidence="2">
    <name type="scientific">Oryza glumipatula</name>
    <dbReference type="NCBI Taxonomy" id="40148"/>
    <lineage>
        <taxon>Eukaryota</taxon>
        <taxon>Viridiplantae</taxon>
        <taxon>Streptophyta</taxon>
        <taxon>Embryophyta</taxon>
        <taxon>Tracheophyta</taxon>
        <taxon>Spermatophyta</taxon>
        <taxon>Magnoliopsida</taxon>
        <taxon>Liliopsida</taxon>
        <taxon>Poales</taxon>
        <taxon>Poaceae</taxon>
        <taxon>BOP clade</taxon>
        <taxon>Oryzoideae</taxon>
        <taxon>Oryzeae</taxon>
        <taxon>Oryzinae</taxon>
        <taxon>Oryza</taxon>
    </lineage>
</organism>
<dbReference type="EnsemblPlants" id="OGLUM06G01350.1">
    <property type="protein sequence ID" value="OGLUM06G01350.1"/>
    <property type="gene ID" value="OGLUM06G01350"/>
</dbReference>
<evidence type="ECO:0000313" key="3">
    <source>
        <dbReference type="Proteomes" id="UP000026961"/>
    </source>
</evidence>
<evidence type="ECO:0000256" key="1">
    <source>
        <dbReference type="SAM" id="MobiDB-lite"/>
    </source>
</evidence>
<feature type="compositionally biased region" description="Low complexity" evidence="1">
    <location>
        <begin position="205"/>
        <end position="230"/>
    </location>
</feature>
<protein>
    <submittedName>
        <fullName evidence="2">Uncharacterized protein</fullName>
    </submittedName>
</protein>
<dbReference type="HOGENOM" id="CLU_1087320_0_0_1"/>
<sequence>MVVIINPWLHEPTFLPTSGRNFLLFFKFGVIYIVYINAPQPYRIAARRLRDLSLMQHLVRGDCDRASYNILVDAYEDSEATFKQLKQQVMTFSMKTFLLLLLARAAIWGVQNESNGLLRRPTCSLLFHPVRLPFLRDDAPISPQSRVLASPPSHARPERRQAAAPPRVGRGPGSRLAASPPSTASGRRPSVEVMHCIRPRRHGRAPASASRGGRATPSPLAASSSACHLSGHGGSDSPAFSGDSPRWLAATFGRARGGIGGAVSRQYVSTTGMRTGIFFSACGLN</sequence>
<dbReference type="AlphaFoldDB" id="A0A0E0A4B4"/>